<keyword evidence="2" id="KW-0378">Hydrolase</keyword>
<organism evidence="7 8">
    <name type="scientific">Phytophthora ramorum</name>
    <name type="common">Sudden oak death agent</name>
    <dbReference type="NCBI Taxonomy" id="164328"/>
    <lineage>
        <taxon>Eukaryota</taxon>
        <taxon>Sar</taxon>
        <taxon>Stramenopiles</taxon>
        <taxon>Oomycota</taxon>
        <taxon>Peronosporomycetes</taxon>
        <taxon>Peronosporales</taxon>
        <taxon>Peronosporaceae</taxon>
        <taxon>Phytophthora</taxon>
    </lineage>
</organism>
<proteinExistence type="predicted"/>
<keyword evidence="1" id="KW-0479">Metal-binding</keyword>
<dbReference type="Pfam" id="PF00098">
    <property type="entry name" value="zf-CCHC"/>
    <property type="match status" value="1"/>
</dbReference>
<protein>
    <recommendedName>
        <fullName evidence="9">Integrase catalytic domain-containing protein</fullName>
    </recommendedName>
</protein>
<keyword evidence="3" id="KW-0862">Zinc</keyword>
<evidence type="ECO:0000313" key="8">
    <source>
        <dbReference type="Proteomes" id="UP000005238"/>
    </source>
</evidence>
<evidence type="ECO:0000256" key="2">
    <source>
        <dbReference type="ARBA" id="ARBA00022801"/>
    </source>
</evidence>
<dbReference type="InParanoid" id="H3H4L3"/>
<dbReference type="Pfam" id="PF25597">
    <property type="entry name" value="SH3_retrovirus"/>
    <property type="match status" value="1"/>
</dbReference>
<dbReference type="Gene3D" id="3.30.420.10">
    <property type="entry name" value="Ribonuclease H-like superfamily/Ribonuclease H"/>
    <property type="match status" value="1"/>
</dbReference>
<dbReference type="InterPro" id="IPR057670">
    <property type="entry name" value="SH3_retrovirus"/>
</dbReference>
<dbReference type="InterPro" id="IPR001584">
    <property type="entry name" value="Integrase_cat-core"/>
</dbReference>
<dbReference type="GO" id="GO:0015074">
    <property type="term" value="P:DNA integration"/>
    <property type="evidence" value="ECO:0007669"/>
    <property type="project" value="InterPro"/>
</dbReference>
<reference evidence="7" key="2">
    <citation type="submission" date="2015-06" db="UniProtKB">
        <authorList>
            <consortium name="EnsemblProtists"/>
        </authorList>
    </citation>
    <scope>IDENTIFICATION</scope>
    <source>
        <strain evidence="7">Pr102</strain>
    </source>
</reference>
<dbReference type="OMA" id="WVEIVPI"/>
<evidence type="ECO:0008006" key="9">
    <source>
        <dbReference type="Google" id="ProtNLM"/>
    </source>
</evidence>
<dbReference type="PANTHER" id="PTHR42648:SF28">
    <property type="entry name" value="TRANSPOSON-ENCODED PROTEIN WITH RIBONUCLEASE H-LIKE AND RETROVIRUS ZINC FINGER-LIKE DOMAINS"/>
    <property type="match status" value="1"/>
</dbReference>
<dbReference type="CDD" id="cd09272">
    <property type="entry name" value="RNase_HI_RT_Ty1"/>
    <property type="match status" value="1"/>
</dbReference>
<dbReference type="InterPro" id="IPR012337">
    <property type="entry name" value="RNaseH-like_sf"/>
</dbReference>
<sequence length="1196" mass="134793">MSPSPVFPAQDQDPDYAFAMDATPTATARINKFNGTNFHTWKFKMQMVLEERELWEVTSGEVKLEHCTTTADQATFKRKSRKALAIICLAMEDSQLPLVRSAKDAHDAWSRLEGHFEKKSLANKLFLRRRFFTTMMDEGDDVLEHINKLKTLAEQLDAVGAPVSEDDLVITLLGSLSESYQFLITALESRADSLSWELVTSRLLHEDMKRKEQGGGGVDGTAHGQGQAFMVNNNKRKGRPVKKTGACHNCGKQGHWIAECPSRVQNDAERYRSQRANVAQDEEDPGDYLFSVGRTSSTAKPSDMWLVDSGATQHMTSSNKYMRNYKTMAPVDTPTFGGKRYFVTFIDDKSHFCVVYLLRNKSEVAAKFAEFVAFAETQTGKRVQTLRSDNGGEYTSGAMVKFCADRGIVQKFTPPYTPQLNGVAERMNRTLVECARCMLEHAGLPKTYWGEAVMTATFLRNRCPTRAISHDKSPHQVWTGKKPLLANLKVFGCHAYVHVPKAKRTKFDARSVRCRFLGYSEHEKAYRFEELESSRVLVSRDAQFMEDVFDSGRRDYHQREVVVIQDEETTDQDSSQSDDDDNEEEEEKEAARDEDFGPGNKRHPRTQSLEEVTEVPSAKRYASQSRHQTLDEMSAAAQESQDFEAAYVVDSVGEMRTTFKSAMESSDAVKWKEACDSECDSLLKNDTWDVVPLPKGRKAIGCRWVFRVKENQAGEVERFKARLVAKGFSQKYGIDYDETFAPVAKFTSIRIVLSLAAKYGLKLHQMDVKTAFLNGVLDEDIYMAQPDGYVDEDHPDHVCKLKRSLYGLKQSPRMWNQTIDDFMLKLGFKKCESDHCVYLKRDGQDMIFVALYVDDLVLASSSDELLESTKHALSKRFEMTDLGELEYFLGMEIKNDHGSGKVTVRQTKFLKSILTKFGMQDSKPVKTPQDPGLKLTKNMCEGGCQHEDTMKNVPYRSAVGALMYLMVATRPDLAAAVGVLSQFSADPCPTHWQALKRVLRYLQATPTHGLEFSREDSVGMCGYSDADWAGDIESRRSTSGYAFMMNGGCISWRSKKQRTVALSSTEAEYMALSEATQEVVWLKVFLCELGEMASDEAVKIYEDNQGSIALAKNPQFHKRTKHIDIRYHFVREKVEDGQVVLQYVSTTDMLADMMTKAIPATQFSVLRSKLGIQGAIAVESSGSVVKKAPRAAAVYR</sequence>
<dbReference type="InterPro" id="IPR036397">
    <property type="entry name" value="RNaseH_sf"/>
</dbReference>
<evidence type="ECO:0000256" key="1">
    <source>
        <dbReference type="ARBA" id="ARBA00022723"/>
    </source>
</evidence>
<dbReference type="VEuPathDB" id="FungiDB:KRP23_14704"/>
<dbReference type="SUPFAM" id="SSF53098">
    <property type="entry name" value="Ribonuclease H-like"/>
    <property type="match status" value="1"/>
</dbReference>
<dbReference type="SMART" id="SM00343">
    <property type="entry name" value="ZnF_C2HC"/>
    <property type="match status" value="1"/>
</dbReference>
<dbReference type="InterPro" id="IPR043502">
    <property type="entry name" value="DNA/RNA_pol_sf"/>
</dbReference>
<dbReference type="AlphaFoldDB" id="H3H4L3"/>
<dbReference type="Gene3D" id="4.10.60.10">
    <property type="entry name" value="Zinc finger, CCHC-type"/>
    <property type="match status" value="1"/>
</dbReference>
<dbReference type="SUPFAM" id="SSF57756">
    <property type="entry name" value="Retrovirus zinc finger-like domains"/>
    <property type="match status" value="1"/>
</dbReference>
<keyword evidence="3" id="KW-0863">Zinc-finger</keyword>
<dbReference type="InterPro" id="IPR001878">
    <property type="entry name" value="Znf_CCHC"/>
</dbReference>
<evidence type="ECO:0000256" key="4">
    <source>
        <dbReference type="SAM" id="MobiDB-lite"/>
    </source>
</evidence>
<evidence type="ECO:0000256" key="3">
    <source>
        <dbReference type="PROSITE-ProRule" id="PRU00047"/>
    </source>
</evidence>
<evidence type="ECO:0000313" key="7">
    <source>
        <dbReference type="EnsemblProtists" id="Phyra85518"/>
    </source>
</evidence>
<feature type="region of interest" description="Disordered" evidence="4">
    <location>
        <begin position="562"/>
        <end position="637"/>
    </location>
</feature>
<keyword evidence="8" id="KW-1185">Reference proteome</keyword>
<dbReference type="VEuPathDB" id="FungiDB:KRP23_2879"/>
<dbReference type="InterPro" id="IPR036875">
    <property type="entry name" value="Znf_CCHC_sf"/>
</dbReference>
<dbReference type="Pfam" id="PF14223">
    <property type="entry name" value="Retrotran_gag_2"/>
    <property type="match status" value="1"/>
</dbReference>
<evidence type="ECO:0000259" key="5">
    <source>
        <dbReference type="PROSITE" id="PS50158"/>
    </source>
</evidence>
<dbReference type="PROSITE" id="PS50158">
    <property type="entry name" value="ZF_CCHC"/>
    <property type="match status" value="1"/>
</dbReference>
<dbReference type="Proteomes" id="UP000005238">
    <property type="component" value="Unassembled WGS sequence"/>
</dbReference>
<dbReference type="VEuPathDB" id="FungiDB:KRP22_838"/>
<dbReference type="GO" id="GO:0016787">
    <property type="term" value="F:hydrolase activity"/>
    <property type="evidence" value="ECO:0007669"/>
    <property type="project" value="UniProtKB-KW"/>
</dbReference>
<dbReference type="InterPro" id="IPR013103">
    <property type="entry name" value="RVT_2"/>
</dbReference>
<dbReference type="PROSITE" id="PS50994">
    <property type="entry name" value="INTEGRASE"/>
    <property type="match status" value="1"/>
</dbReference>
<dbReference type="HOGENOM" id="CLU_001650_5_0_1"/>
<dbReference type="GO" id="GO:0008270">
    <property type="term" value="F:zinc ion binding"/>
    <property type="evidence" value="ECO:0007669"/>
    <property type="project" value="UniProtKB-KW"/>
</dbReference>
<reference evidence="8" key="1">
    <citation type="journal article" date="2006" name="Science">
        <title>Phytophthora genome sequences uncover evolutionary origins and mechanisms of pathogenesis.</title>
        <authorList>
            <person name="Tyler B.M."/>
            <person name="Tripathy S."/>
            <person name="Zhang X."/>
            <person name="Dehal P."/>
            <person name="Jiang R.H."/>
            <person name="Aerts A."/>
            <person name="Arredondo F.D."/>
            <person name="Baxter L."/>
            <person name="Bensasson D."/>
            <person name="Beynon J.L."/>
            <person name="Chapman J."/>
            <person name="Damasceno C.M."/>
            <person name="Dorrance A.E."/>
            <person name="Dou D."/>
            <person name="Dickerman A.W."/>
            <person name="Dubchak I.L."/>
            <person name="Garbelotto M."/>
            <person name="Gijzen M."/>
            <person name="Gordon S.G."/>
            <person name="Govers F."/>
            <person name="Grunwald N.J."/>
            <person name="Huang W."/>
            <person name="Ivors K.L."/>
            <person name="Jones R.W."/>
            <person name="Kamoun S."/>
            <person name="Krampis K."/>
            <person name="Lamour K.H."/>
            <person name="Lee M.K."/>
            <person name="McDonald W.H."/>
            <person name="Medina M."/>
            <person name="Meijer H.J."/>
            <person name="Nordberg E.K."/>
            <person name="Maclean D.J."/>
            <person name="Ospina-Giraldo M.D."/>
            <person name="Morris P.F."/>
            <person name="Phuntumart V."/>
            <person name="Putnam N.H."/>
            <person name="Rash S."/>
            <person name="Rose J.K."/>
            <person name="Sakihama Y."/>
            <person name="Salamov A.A."/>
            <person name="Savidor A."/>
            <person name="Scheuring C.F."/>
            <person name="Smith B.M."/>
            <person name="Sobral B.W."/>
            <person name="Terry A."/>
            <person name="Torto-Alalibo T.A."/>
            <person name="Win J."/>
            <person name="Xu Z."/>
            <person name="Zhang H."/>
            <person name="Grigoriev I.V."/>
            <person name="Rokhsar D.S."/>
            <person name="Boore J.L."/>
        </authorList>
    </citation>
    <scope>NUCLEOTIDE SEQUENCE [LARGE SCALE GENOMIC DNA]</scope>
    <source>
        <strain evidence="8">Pr102</strain>
    </source>
</reference>
<feature type="domain" description="Integrase catalytic" evidence="6">
    <location>
        <begin position="297"/>
        <end position="482"/>
    </location>
</feature>
<feature type="domain" description="CCHC-type" evidence="5">
    <location>
        <begin position="247"/>
        <end position="262"/>
    </location>
</feature>
<dbReference type="SUPFAM" id="SSF56672">
    <property type="entry name" value="DNA/RNA polymerases"/>
    <property type="match status" value="1"/>
</dbReference>
<dbReference type="GO" id="GO:0003676">
    <property type="term" value="F:nucleic acid binding"/>
    <property type="evidence" value="ECO:0007669"/>
    <property type="project" value="InterPro"/>
</dbReference>
<dbReference type="PANTHER" id="PTHR42648">
    <property type="entry name" value="TRANSPOSASE, PUTATIVE-RELATED"/>
    <property type="match status" value="1"/>
</dbReference>
<dbReference type="Pfam" id="PF07727">
    <property type="entry name" value="RVT_2"/>
    <property type="match status" value="1"/>
</dbReference>
<dbReference type="InterPro" id="IPR039537">
    <property type="entry name" value="Retrotran_Ty1/copia-like"/>
</dbReference>
<dbReference type="Pfam" id="PF00665">
    <property type="entry name" value="rve"/>
    <property type="match status" value="1"/>
</dbReference>
<accession>H3H4L3</accession>
<feature type="compositionally biased region" description="Acidic residues" evidence="4">
    <location>
        <begin position="565"/>
        <end position="588"/>
    </location>
</feature>
<dbReference type="EnsemblProtists" id="Phyra85518">
    <property type="protein sequence ID" value="Phyra85518"/>
    <property type="gene ID" value="Phyra85518"/>
</dbReference>
<dbReference type="EMBL" id="DS566209">
    <property type="status" value="NOT_ANNOTATED_CDS"/>
    <property type="molecule type" value="Genomic_DNA"/>
</dbReference>
<dbReference type="eggNOG" id="KOG0017">
    <property type="taxonomic scope" value="Eukaryota"/>
</dbReference>
<name>H3H4L3_PHYRM</name>
<evidence type="ECO:0000259" key="6">
    <source>
        <dbReference type="PROSITE" id="PS50994"/>
    </source>
</evidence>